<feature type="transmembrane region" description="Helical" evidence="6">
    <location>
        <begin position="72"/>
        <end position="93"/>
    </location>
</feature>
<dbReference type="EMBL" id="MNQH01000001">
    <property type="protein sequence ID" value="OKY96536.1"/>
    <property type="molecule type" value="Genomic_DNA"/>
</dbReference>
<feature type="transmembrane region" description="Helical" evidence="6">
    <location>
        <begin position="203"/>
        <end position="223"/>
    </location>
</feature>
<protein>
    <submittedName>
        <fullName evidence="7">AI-2E family transporter</fullName>
    </submittedName>
</protein>
<evidence type="ECO:0000256" key="4">
    <source>
        <dbReference type="ARBA" id="ARBA00022989"/>
    </source>
</evidence>
<evidence type="ECO:0000313" key="7">
    <source>
        <dbReference type="EMBL" id="OKY96536.1"/>
    </source>
</evidence>
<feature type="transmembrane region" description="Helical" evidence="6">
    <location>
        <begin position="264"/>
        <end position="281"/>
    </location>
</feature>
<feature type="transmembrane region" description="Helical" evidence="6">
    <location>
        <begin position="229"/>
        <end position="252"/>
    </location>
</feature>
<dbReference type="RefSeq" id="WP_004330159.1">
    <property type="nucleotide sequence ID" value="NZ_BAAFKT010000018.1"/>
</dbReference>
<sequence length="361" mass="40138">MNQRIQKQNIREKYWRYSLYVILLGLGTVIFVELIPFLGGLLGALTIYVLLRGQMRALTIRHKLRRSLAASLLIGEAIVCFLIPLSLLVWLLVAKLQDVTLDPSTVIQPIRNLAELIRERIGYNLLDGDNIAKLVELLPRAGQWVLQSIGSFAVNVVVLLFVLYFMLIGGREMESYLRKFIPFNRTVTQEFTREVVMIVRSNAIGIPLLAVIQGAVALVGYWLCGVPWALFWGVVTCVATIVPLLGTALVWLPLAAYLGLIGHWGAAVGLLAYGVVVITQVDNLARFVLQKRMADTHPLVTIFGVIIGLSLFGFMGVIFGPVLLSIFIFCADLFKRRYLDEAPMNEVLASPAERSSESGRE</sequence>
<comment type="similarity">
    <text evidence="2">Belongs to the autoinducer-2 exporter (AI-2E) (TC 2.A.86) family.</text>
</comment>
<accession>A0A1Q6FCG2</accession>
<dbReference type="Pfam" id="PF01594">
    <property type="entry name" value="AI-2E_transport"/>
    <property type="match status" value="1"/>
</dbReference>
<evidence type="ECO:0000256" key="5">
    <source>
        <dbReference type="ARBA" id="ARBA00023136"/>
    </source>
</evidence>
<feature type="transmembrane region" description="Helical" evidence="6">
    <location>
        <begin position="20"/>
        <end position="51"/>
    </location>
</feature>
<reference evidence="7 8" key="1">
    <citation type="journal article" date="2016" name="Nat. Biotechnol.">
        <title>Measurement of bacterial replication rates in microbial communities.</title>
        <authorList>
            <person name="Brown C.T."/>
            <person name="Olm M.R."/>
            <person name="Thomas B.C."/>
            <person name="Banfield J.F."/>
        </authorList>
    </citation>
    <scope>NUCLEOTIDE SEQUENCE [LARGE SCALE GENOMIC DNA]</scope>
    <source>
        <strain evidence="7">CAG:67_53_122</strain>
    </source>
</reference>
<proteinExistence type="inferred from homology"/>
<evidence type="ECO:0000256" key="1">
    <source>
        <dbReference type="ARBA" id="ARBA00004141"/>
    </source>
</evidence>
<dbReference type="GO" id="GO:0016020">
    <property type="term" value="C:membrane"/>
    <property type="evidence" value="ECO:0007669"/>
    <property type="project" value="UniProtKB-SubCell"/>
</dbReference>
<dbReference type="GeneID" id="73804198"/>
<feature type="transmembrane region" description="Helical" evidence="6">
    <location>
        <begin position="301"/>
        <end position="334"/>
    </location>
</feature>
<dbReference type="PANTHER" id="PTHR21716:SF4">
    <property type="entry name" value="TRANSMEMBRANE PROTEIN 245"/>
    <property type="match status" value="1"/>
</dbReference>
<evidence type="ECO:0000256" key="3">
    <source>
        <dbReference type="ARBA" id="ARBA00022692"/>
    </source>
</evidence>
<name>A0A1Q6FCG2_9BACT</name>
<evidence type="ECO:0000256" key="2">
    <source>
        <dbReference type="ARBA" id="ARBA00009773"/>
    </source>
</evidence>
<keyword evidence="4 6" id="KW-1133">Transmembrane helix</keyword>
<organism evidence="7 8">
    <name type="scientific">Alistipes putredinis</name>
    <dbReference type="NCBI Taxonomy" id="28117"/>
    <lineage>
        <taxon>Bacteria</taxon>
        <taxon>Pseudomonadati</taxon>
        <taxon>Bacteroidota</taxon>
        <taxon>Bacteroidia</taxon>
        <taxon>Bacteroidales</taxon>
        <taxon>Rikenellaceae</taxon>
        <taxon>Alistipes</taxon>
    </lineage>
</organism>
<dbReference type="AlphaFoldDB" id="A0A1Q6FCG2"/>
<keyword evidence="5 6" id="KW-0472">Membrane</keyword>
<dbReference type="InterPro" id="IPR002549">
    <property type="entry name" value="AI-2E-like"/>
</dbReference>
<keyword evidence="3 6" id="KW-0812">Transmembrane</keyword>
<dbReference type="Proteomes" id="UP000187417">
    <property type="component" value="Unassembled WGS sequence"/>
</dbReference>
<evidence type="ECO:0000313" key="8">
    <source>
        <dbReference type="Proteomes" id="UP000187417"/>
    </source>
</evidence>
<feature type="transmembrane region" description="Helical" evidence="6">
    <location>
        <begin position="144"/>
        <end position="169"/>
    </location>
</feature>
<gene>
    <name evidence="7" type="ORF">BHV66_00195</name>
</gene>
<comment type="caution">
    <text evidence="7">The sequence shown here is derived from an EMBL/GenBank/DDBJ whole genome shotgun (WGS) entry which is preliminary data.</text>
</comment>
<evidence type="ECO:0000256" key="6">
    <source>
        <dbReference type="SAM" id="Phobius"/>
    </source>
</evidence>
<comment type="subcellular location">
    <subcellularLocation>
        <location evidence="1">Membrane</location>
        <topology evidence="1">Multi-pass membrane protein</topology>
    </subcellularLocation>
</comment>
<dbReference type="PANTHER" id="PTHR21716">
    <property type="entry name" value="TRANSMEMBRANE PROTEIN"/>
    <property type="match status" value="1"/>
</dbReference>